<evidence type="ECO:0000256" key="5">
    <source>
        <dbReference type="SAM" id="Phobius"/>
    </source>
</evidence>
<proteinExistence type="predicted"/>
<evidence type="ECO:0000313" key="8">
    <source>
        <dbReference type="Proteomes" id="UP000887013"/>
    </source>
</evidence>
<feature type="transmembrane region" description="Helical" evidence="5">
    <location>
        <begin position="312"/>
        <end position="331"/>
    </location>
</feature>
<protein>
    <submittedName>
        <fullName evidence="7">Solute carrier family 22 member 3</fullName>
    </submittedName>
</protein>
<dbReference type="Pfam" id="PF00083">
    <property type="entry name" value="Sugar_tr"/>
    <property type="match status" value="1"/>
</dbReference>
<feature type="transmembrane region" description="Helical" evidence="5">
    <location>
        <begin position="425"/>
        <end position="449"/>
    </location>
</feature>
<sequence length="485" mass="54204">MWQNFSIVFMAPNMDFRCVQPSTGRYFPNSSSISYDSRCEAPQEEKSSVIVPCTEWEYNTNDTSETIVSEWDLVCSREWLVSLAKSVYMIGYLVSGFTFGQISDLVGRFPTMVICYCIAVISMFLSLLSNSFTMFVILRFFQAFGRAGATTIGYVLIMEIVGLKHQTTIGIAIQVGWAIGFVSLVGIAWLFRNWFWLQLVISLSFVPFAFAYGIIPESPRWLLTRGKTERLKKLLTKAAEVNGKDVQEDIKNMDFHKNVKEDEGKRTTTLIEVLKMTKMRKRFLNMTYQWVVNSFLYYALSYNTNDLAGNAYLNFFIAGLVEFPSYALLFFSIKKWGRRPTYISLMLVEGISCAAILAVPANMTWLSTTFAMVGKFCVTGSLGLLVLYTTEAFPTGVRNVTLGSCSMCARIGSISAPFLRDLGRATHAAVPNALSAFLALTSGLLALLLPETRGLDLPDTLQEGEDLGKITKSAKKNNTNVETVT</sequence>
<dbReference type="AlphaFoldDB" id="A0A8X6P4C2"/>
<feature type="transmembrane region" description="Helical" evidence="5">
    <location>
        <begin position="111"/>
        <end position="128"/>
    </location>
</feature>
<feature type="transmembrane region" description="Helical" evidence="5">
    <location>
        <begin position="343"/>
        <end position="363"/>
    </location>
</feature>
<dbReference type="InterPro" id="IPR036259">
    <property type="entry name" value="MFS_trans_sf"/>
</dbReference>
<dbReference type="CDD" id="cd17317">
    <property type="entry name" value="MFS_SLC22"/>
    <property type="match status" value="1"/>
</dbReference>
<dbReference type="OrthoDB" id="3936150at2759"/>
<evidence type="ECO:0000256" key="4">
    <source>
        <dbReference type="ARBA" id="ARBA00023136"/>
    </source>
</evidence>
<dbReference type="InterPro" id="IPR020846">
    <property type="entry name" value="MFS_dom"/>
</dbReference>
<dbReference type="PANTHER" id="PTHR24064">
    <property type="entry name" value="SOLUTE CARRIER FAMILY 22 MEMBER"/>
    <property type="match status" value="1"/>
</dbReference>
<evidence type="ECO:0000256" key="2">
    <source>
        <dbReference type="ARBA" id="ARBA00022692"/>
    </source>
</evidence>
<gene>
    <name evidence="7" type="primary">Slc22a3</name>
    <name evidence="7" type="ORF">NPIL_434211</name>
</gene>
<dbReference type="GO" id="GO:0022857">
    <property type="term" value="F:transmembrane transporter activity"/>
    <property type="evidence" value="ECO:0007669"/>
    <property type="project" value="InterPro"/>
</dbReference>
<feature type="transmembrane region" description="Helical" evidence="5">
    <location>
        <begin position="79"/>
        <end position="99"/>
    </location>
</feature>
<evidence type="ECO:0000256" key="1">
    <source>
        <dbReference type="ARBA" id="ARBA00004141"/>
    </source>
</evidence>
<feature type="transmembrane region" description="Helical" evidence="5">
    <location>
        <begin position="195"/>
        <end position="215"/>
    </location>
</feature>
<keyword evidence="2 5" id="KW-0812">Transmembrane</keyword>
<feature type="transmembrane region" description="Helical" evidence="5">
    <location>
        <begin position="369"/>
        <end position="388"/>
    </location>
</feature>
<evidence type="ECO:0000313" key="7">
    <source>
        <dbReference type="EMBL" id="GFT50785.1"/>
    </source>
</evidence>
<dbReference type="Gene3D" id="1.20.1250.20">
    <property type="entry name" value="MFS general substrate transporter like domains"/>
    <property type="match status" value="1"/>
</dbReference>
<feature type="transmembrane region" description="Helical" evidence="5">
    <location>
        <begin position="134"/>
        <end position="157"/>
    </location>
</feature>
<evidence type="ECO:0000256" key="3">
    <source>
        <dbReference type="ARBA" id="ARBA00022989"/>
    </source>
</evidence>
<comment type="subcellular location">
    <subcellularLocation>
        <location evidence="1">Membrane</location>
        <topology evidence="1">Multi-pass membrane protein</topology>
    </subcellularLocation>
</comment>
<dbReference type="Proteomes" id="UP000887013">
    <property type="component" value="Unassembled WGS sequence"/>
</dbReference>
<comment type="caution">
    <text evidence="7">The sequence shown here is derived from an EMBL/GenBank/DDBJ whole genome shotgun (WGS) entry which is preliminary data.</text>
</comment>
<reference evidence="7" key="1">
    <citation type="submission" date="2020-08" db="EMBL/GenBank/DDBJ databases">
        <title>Multicomponent nature underlies the extraordinary mechanical properties of spider dragline silk.</title>
        <authorList>
            <person name="Kono N."/>
            <person name="Nakamura H."/>
            <person name="Mori M."/>
            <person name="Yoshida Y."/>
            <person name="Ohtoshi R."/>
            <person name="Malay A.D."/>
            <person name="Moran D.A.P."/>
            <person name="Tomita M."/>
            <person name="Numata K."/>
            <person name="Arakawa K."/>
        </authorList>
    </citation>
    <scope>NUCLEOTIDE SEQUENCE</scope>
</reference>
<dbReference type="PROSITE" id="PS50850">
    <property type="entry name" value="MFS"/>
    <property type="match status" value="1"/>
</dbReference>
<feature type="domain" description="Major facilitator superfamily (MFS) profile" evidence="6">
    <location>
        <begin position="1"/>
        <end position="453"/>
    </location>
</feature>
<organism evidence="7 8">
    <name type="scientific">Nephila pilipes</name>
    <name type="common">Giant wood spider</name>
    <name type="synonym">Nephila maculata</name>
    <dbReference type="NCBI Taxonomy" id="299642"/>
    <lineage>
        <taxon>Eukaryota</taxon>
        <taxon>Metazoa</taxon>
        <taxon>Ecdysozoa</taxon>
        <taxon>Arthropoda</taxon>
        <taxon>Chelicerata</taxon>
        <taxon>Arachnida</taxon>
        <taxon>Araneae</taxon>
        <taxon>Araneomorphae</taxon>
        <taxon>Entelegynae</taxon>
        <taxon>Araneoidea</taxon>
        <taxon>Nephilidae</taxon>
        <taxon>Nephila</taxon>
    </lineage>
</organism>
<dbReference type="SUPFAM" id="SSF103473">
    <property type="entry name" value="MFS general substrate transporter"/>
    <property type="match status" value="1"/>
</dbReference>
<evidence type="ECO:0000259" key="6">
    <source>
        <dbReference type="PROSITE" id="PS50850"/>
    </source>
</evidence>
<keyword evidence="3 5" id="KW-1133">Transmembrane helix</keyword>
<keyword evidence="4 5" id="KW-0472">Membrane</keyword>
<feature type="transmembrane region" description="Helical" evidence="5">
    <location>
        <begin position="169"/>
        <end position="189"/>
    </location>
</feature>
<keyword evidence="8" id="KW-1185">Reference proteome</keyword>
<accession>A0A8X6P4C2</accession>
<name>A0A8X6P4C2_NEPPI</name>
<dbReference type="EMBL" id="BMAW01112032">
    <property type="protein sequence ID" value="GFT50785.1"/>
    <property type="molecule type" value="Genomic_DNA"/>
</dbReference>
<dbReference type="GO" id="GO:0016020">
    <property type="term" value="C:membrane"/>
    <property type="evidence" value="ECO:0007669"/>
    <property type="project" value="UniProtKB-SubCell"/>
</dbReference>
<dbReference type="InterPro" id="IPR005828">
    <property type="entry name" value="MFS_sugar_transport-like"/>
</dbReference>